<dbReference type="Gene3D" id="3.20.20.300">
    <property type="entry name" value="Glycoside hydrolase, family 3, N-terminal domain"/>
    <property type="match status" value="1"/>
</dbReference>
<evidence type="ECO:0000313" key="3">
    <source>
        <dbReference type="EMBL" id="KAF2294470.1"/>
    </source>
</evidence>
<organism evidence="3 4">
    <name type="scientific">Hevea brasiliensis</name>
    <name type="common">Para rubber tree</name>
    <name type="synonym">Siphonia brasiliensis</name>
    <dbReference type="NCBI Taxonomy" id="3981"/>
    <lineage>
        <taxon>Eukaryota</taxon>
        <taxon>Viridiplantae</taxon>
        <taxon>Streptophyta</taxon>
        <taxon>Embryophyta</taxon>
        <taxon>Tracheophyta</taxon>
        <taxon>Spermatophyta</taxon>
        <taxon>Magnoliopsida</taxon>
        <taxon>eudicotyledons</taxon>
        <taxon>Gunneridae</taxon>
        <taxon>Pentapetalae</taxon>
        <taxon>rosids</taxon>
        <taxon>fabids</taxon>
        <taxon>Malpighiales</taxon>
        <taxon>Euphorbiaceae</taxon>
        <taxon>Crotonoideae</taxon>
        <taxon>Micrandreae</taxon>
        <taxon>Hevea</taxon>
    </lineage>
</organism>
<protein>
    <submittedName>
        <fullName evidence="3">Uncharacterized protein</fullName>
    </submittedName>
</protein>
<comment type="caution">
    <text evidence="3">The sequence shown here is derived from an EMBL/GenBank/DDBJ whole genome shotgun (WGS) entry which is preliminary data.</text>
</comment>
<proteinExistence type="inferred from homology"/>
<reference evidence="3 4" key="1">
    <citation type="journal article" date="2020" name="Mol. Plant">
        <title>The Chromosome-Based Rubber Tree Genome Provides New Insights into Spurge Genome Evolution and Rubber Biosynthesis.</title>
        <authorList>
            <person name="Liu J."/>
            <person name="Shi C."/>
            <person name="Shi C.C."/>
            <person name="Li W."/>
            <person name="Zhang Q.J."/>
            <person name="Zhang Y."/>
            <person name="Li K."/>
            <person name="Lu H.F."/>
            <person name="Shi C."/>
            <person name="Zhu S.T."/>
            <person name="Xiao Z.Y."/>
            <person name="Nan H."/>
            <person name="Yue Y."/>
            <person name="Zhu X.G."/>
            <person name="Wu Y."/>
            <person name="Hong X.N."/>
            <person name="Fan G.Y."/>
            <person name="Tong Y."/>
            <person name="Zhang D."/>
            <person name="Mao C.L."/>
            <person name="Liu Y.L."/>
            <person name="Hao S.J."/>
            <person name="Liu W.Q."/>
            <person name="Lv M.Q."/>
            <person name="Zhang H.B."/>
            <person name="Liu Y."/>
            <person name="Hu-Tang G.R."/>
            <person name="Wang J.P."/>
            <person name="Wang J.H."/>
            <person name="Sun Y.H."/>
            <person name="Ni S.B."/>
            <person name="Chen W.B."/>
            <person name="Zhang X.C."/>
            <person name="Jiao Y.N."/>
            <person name="Eichler E.E."/>
            <person name="Li G.H."/>
            <person name="Liu X."/>
            <person name="Gao L.Z."/>
        </authorList>
    </citation>
    <scope>NUCLEOTIDE SEQUENCE [LARGE SCALE GENOMIC DNA]</scope>
    <source>
        <strain evidence="4">cv. GT1</strain>
        <tissue evidence="3">Leaf</tissue>
    </source>
</reference>
<dbReference type="EMBL" id="JAAGAX010000013">
    <property type="protein sequence ID" value="KAF2294470.1"/>
    <property type="molecule type" value="Genomic_DNA"/>
</dbReference>
<evidence type="ECO:0000313" key="4">
    <source>
        <dbReference type="Proteomes" id="UP000467840"/>
    </source>
</evidence>
<dbReference type="PANTHER" id="PTHR42721">
    <property type="entry name" value="SUGAR HYDROLASE-RELATED"/>
    <property type="match status" value="1"/>
</dbReference>
<gene>
    <name evidence="3" type="ORF">GH714_011692</name>
</gene>
<dbReference type="AlphaFoldDB" id="A0A6A6KZH8"/>
<sequence length="95" mass="10821">MGRGHETPGEDPLMVSTYAVNYIRGLQEVVEEGKFTTGGKLKVSSCCKHYTAYDLDKWKNVDQFHFDAKALVYWECARQNVSNQGSMEADRRVDL</sequence>
<dbReference type="GO" id="GO:0009044">
    <property type="term" value="F:xylan 1,4-beta-xylosidase activity"/>
    <property type="evidence" value="ECO:0007669"/>
    <property type="project" value="InterPro"/>
</dbReference>
<accession>A0A6A6KZH8</accession>
<dbReference type="SUPFAM" id="SSF51445">
    <property type="entry name" value="(Trans)glycosidases"/>
    <property type="match status" value="1"/>
</dbReference>
<dbReference type="Proteomes" id="UP000467840">
    <property type="component" value="Chromosome 7"/>
</dbReference>
<dbReference type="GO" id="GO:0031222">
    <property type="term" value="P:arabinan catabolic process"/>
    <property type="evidence" value="ECO:0007669"/>
    <property type="project" value="TreeGrafter"/>
</dbReference>
<dbReference type="InterPro" id="IPR036962">
    <property type="entry name" value="Glyco_hydro_3_N_sf"/>
</dbReference>
<dbReference type="PANTHER" id="PTHR42721:SF3">
    <property type="entry name" value="BETA-D-XYLOSIDASE 5-RELATED"/>
    <property type="match status" value="1"/>
</dbReference>
<dbReference type="GO" id="GO:0046556">
    <property type="term" value="F:alpha-L-arabinofuranosidase activity"/>
    <property type="evidence" value="ECO:0007669"/>
    <property type="project" value="TreeGrafter"/>
</dbReference>
<evidence type="ECO:0000256" key="2">
    <source>
        <dbReference type="ARBA" id="ARBA00022801"/>
    </source>
</evidence>
<keyword evidence="4" id="KW-1185">Reference proteome</keyword>
<comment type="similarity">
    <text evidence="1">Belongs to the glycosyl hydrolase 3 family.</text>
</comment>
<keyword evidence="2" id="KW-0378">Hydrolase</keyword>
<dbReference type="InterPro" id="IPR044993">
    <property type="entry name" value="BXL"/>
</dbReference>
<dbReference type="InterPro" id="IPR017853">
    <property type="entry name" value="GH"/>
</dbReference>
<evidence type="ECO:0000256" key="1">
    <source>
        <dbReference type="ARBA" id="ARBA00005336"/>
    </source>
</evidence>
<name>A0A6A6KZH8_HEVBR</name>
<dbReference type="GO" id="GO:0045493">
    <property type="term" value="P:xylan catabolic process"/>
    <property type="evidence" value="ECO:0007669"/>
    <property type="project" value="InterPro"/>
</dbReference>